<dbReference type="Proteomes" id="UP000769157">
    <property type="component" value="Unassembled WGS sequence"/>
</dbReference>
<keyword evidence="12" id="KW-1185">Reference proteome</keyword>
<dbReference type="GO" id="GO:0005730">
    <property type="term" value="C:nucleolus"/>
    <property type="evidence" value="ECO:0007669"/>
    <property type="project" value="UniProtKB-SubCell"/>
</dbReference>
<keyword evidence="3 6" id="KW-0690">Ribosome biogenesis</keyword>
<keyword evidence="5 6" id="KW-0539">Nucleus</keyword>
<dbReference type="GO" id="GO:0042273">
    <property type="term" value="P:ribosomal large subunit biogenesis"/>
    <property type="evidence" value="ECO:0007669"/>
    <property type="project" value="UniProtKB-UniRule"/>
</dbReference>
<evidence type="ECO:0000256" key="2">
    <source>
        <dbReference type="ARBA" id="ARBA00022448"/>
    </source>
</evidence>
<evidence type="ECO:0000256" key="1">
    <source>
        <dbReference type="ARBA" id="ARBA00005783"/>
    </source>
</evidence>
<evidence type="ECO:0000256" key="6">
    <source>
        <dbReference type="RuleBase" id="RU365057"/>
    </source>
</evidence>
<proteinExistence type="inferred from homology"/>
<evidence type="ECO:0000256" key="4">
    <source>
        <dbReference type="ARBA" id="ARBA00022927"/>
    </source>
</evidence>
<feature type="domain" description="SDA1 middle" evidence="8">
    <location>
        <begin position="539"/>
        <end position="669"/>
    </location>
</feature>
<dbReference type="RefSeq" id="XP_046063649.1">
    <property type="nucleotide sequence ID" value="XM_046202276.1"/>
</dbReference>
<feature type="domain" description="SDA1 N-terminal" evidence="9">
    <location>
        <begin position="64"/>
        <end position="440"/>
    </location>
</feature>
<feature type="domain" description="SDA1 C-terminal" evidence="10">
    <location>
        <begin position="687"/>
        <end position="734"/>
    </location>
</feature>
<evidence type="ECO:0000313" key="11">
    <source>
        <dbReference type="EMBL" id="KAH3669386.1"/>
    </source>
</evidence>
<dbReference type="Pfam" id="PF21638">
    <property type="entry name" value="SDA1_C"/>
    <property type="match status" value="1"/>
</dbReference>
<dbReference type="InterPro" id="IPR027312">
    <property type="entry name" value="Sda1"/>
</dbReference>
<gene>
    <name evidence="11" type="ORF">OGAPHI_001507</name>
</gene>
<comment type="similarity">
    <text evidence="1 6">Belongs to the SDA1 family.</text>
</comment>
<dbReference type="InterPro" id="IPR048292">
    <property type="entry name" value="SDA1_C"/>
</dbReference>
<dbReference type="OrthoDB" id="2196187at2759"/>
<comment type="function">
    <text evidence="6">Required for 60S pre-ribosomal subunits export to the cytoplasm.</text>
</comment>
<dbReference type="EMBL" id="JAEUBE010000137">
    <property type="protein sequence ID" value="KAH3669386.1"/>
    <property type="molecule type" value="Genomic_DNA"/>
</dbReference>
<feature type="compositionally biased region" description="Basic and acidic residues" evidence="7">
    <location>
        <begin position="590"/>
        <end position="599"/>
    </location>
</feature>
<dbReference type="Pfam" id="PF08158">
    <property type="entry name" value="SDA1_HEAT"/>
    <property type="match status" value="1"/>
</dbReference>
<evidence type="ECO:0000256" key="7">
    <source>
        <dbReference type="SAM" id="MobiDB-lite"/>
    </source>
</evidence>
<dbReference type="PANTHER" id="PTHR12730:SF0">
    <property type="entry name" value="PROTEIN SDA1 HOMOLOG"/>
    <property type="match status" value="1"/>
</dbReference>
<reference evidence="11" key="2">
    <citation type="submission" date="2021-01" db="EMBL/GenBank/DDBJ databases">
        <authorList>
            <person name="Schikora-Tamarit M.A."/>
        </authorList>
    </citation>
    <scope>NUCLEOTIDE SEQUENCE</scope>
    <source>
        <strain evidence="11">CBS6075</strain>
    </source>
</reference>
<comment type="subcellular location">
    <subcellularLocation>
        <location evidence="6">Nucleus</location>
        <location evidence="6">Nucleolus</location>
    </subcellularLocation>
</comment>
<dbReference type="InterPro" id="IPR012977">
    <property type="entry name" value="SDA1_N"/>
</dbReference>
<sequence>MVKRKRAAILPTNIALLQNLVRRDPESYREEFLQQYAHYESLRDIFLLTPSSDDGEEFGELIVFMSAVCSCYPKETAKFPEDLKIILSNNHRDLTPDLREKIIQCLVMLRNKDVIRAEFLIQTIFPLLSAYGPSVEGNVGMHAKRLRRQIYGSLVSLLKSCNTGVKNQKLNRSTQALLFNLLEQKDGNGLWATKLTRELWRRGVWDDSRTVEIMTQASLHPDTKVVISGIRFFLGADKEREEMLEGDSDDEELDPDQIRHQMQVNKKSSKRGRKLEAAIKQSKKKSSRTNTTYLNFSAIHLLRDPQQFAEDLYEQHLASKNANKFDLDQKIAIMNLVSRLVGTHKLTVLGVYSFFLKYLTPKQRNVTQIMAASAQASHDLVPPETINMVVRKIADEFVSDGVAAEVAAAGINTIREILARNPAGIDEALLQDLTEYKSSKAKNVVHAARSLISLYRDVAPEMLSKKDRGKSATMDIIHDGAKGVPQYGVETNVVQGIPGLELLAKWKMEQGTLGQENAEDWKLPESESEDLDDDIEGDWVDVKEGEDIEISDDDEPAAEHRGIKKKYLKYMKKKKTHDFDSDLELSDDERDVKKQKPSAEQEQAVQQTLAQVLTPADFAKLKELNQVAGVERILGDKHKNEDSVDHSTLVGKVKYKQTKEERLEQVKEGREDRDKFGSRKGKRDAPHSTTNKEKQRKKNFVMMIHKKAVQGKQKLSLRDRQKVLRAHVERQKKKK</sequence>
<keyword evidence="4 6" id="KW-0653">Protein transport</keyword>
<feature type="region of interest" description="Disordered" evidence="7">
    <location>
        <begin position="579"/>
        <end position="603"/>
    </location>
</feature>
<dbReference type="GO" id="GO:0015031">
    <property type="term" value="P:protein transport"/>
    <property type="evidence" value="ECO:0007669"/>
    <property type="project" value="UniProtKB-KW"/>
</dbReference>
<comment type="caution">
    <text evidence="11">The sequence shown here is derived from an EMBL/GenBank/DDBJ whole genome shotgun (WGS) entry which is preliminary data.</text>
</comment>
<organism evidence="11 12">
    <name type="scientific">Ogataea philodendri</name>
    <dbReference type="NCBI Taxonomy" id="1378263"/>
    <lineage>
        <taxon>Eukaryota</taxon>
        <taxon>Fungi</taxon>
        <taxon>Dikarya</taxon>
        <taxon>Ascomycota</taxon>
        <taxon>Saccharomycotina</taxon>
        <taxon>Pichiomycetes</taxon>
        <taxon>Pichiales</taxon>
        <taxon>Pichiaceae</taxon>
        <taxon>Ogataea</taxon>
    </lineage>
</organism>
<evidence type="ECO:0000256" key="5">
    <source>
        <dbReference type="ARBA" id="ARBA00023242"/>
    </source>
</evidence>
<evidence type="ECO:0000259" key="10">
    <source>
        <dbReference type="Pfam" id="PF21638"/>
    </source>
</evidence>
<dbReference type="InterPro" id="IPR007949">
    <property type="entry name" value="SDA1_MD"/>
</dbReference>
<reference evidence="11" key="1">
    <citation type="journal article" date="2021" name="Open Biol.">
        <title>Shared evolutionary footprints suggest mitochondrial oxidative damage underlies multiple complex I losses in fungi.</title>
        <authorList>
            <person name="Schikora-Tamarit M.A."/>
            <person name="Marcet-Houben M."/>
            <person name="Nosek J."/>
            <person name="Gabaldon T."/>
        </authorList>
    </citation>
    <scope>NUCLEOTIDE SEQUENCE</scope>
    <source>
        <strain evidence="11">CBS6075</strain>
    </source>
</reference>
<accession>A0A9P8PCP9</accession>
<dbReference type="PANTHER" id="PTHR12730">
    <property type="entry name" value="HSDA/SDA1-RELATED"/>
    <property type="match status" value="1"/>
</dbReference>
<dbReference type="GeneID" id="70233475"/>
<evidence type="ECO:0000259" key="9">
    <source>
        <dbReference type="Pfam" id="PF08158"/>
    </source>
</evidence>
<name>A0A9P8PCP9_9ASCO</name>
<feature type="compositionally biased region" description="Basic and acidic residues" evidence="7">
    <location>
        <begin position="657"/>
        <end position="693"/>
    </location>
</feature>
<dbReference type="GO" id="GO:0000055">
    <property type="term" value="P:ribosomal large subunit export from nucleus"/>
    <property type="evidence" value="ECO:0007669"/>
    <property type="project" value="UniProtKB-UniRule"/>
</dbReference>
<protein>
    <recommendedName>
        <fullName evidence="6">Protein SDA1</fullName>
    </recommendedName>
</protein>
<dbReference type="Pfam" id="PF05285">
    <property type="entry name" value="SDA1_dom"/>
    <property type="match status" value="1"/>
</dbReference>
<evidence type="ECO:0000313" key="12">
    <source>
        <dbReference type="Proteomes" id="UP000769157"/>
    </source>
</evidence>
<keyword evidence="2 6" id="KW-0813">Transport</keyword>
<evidence type="ECO:0000256" key="3">
    <source>
        <dbReference type="ARBA" id="ARBA00022517"/>
    </source>
</evidence>
<feature type="region of interest" description="Disordered" evidence="7">
    <location>
        <begin position="634"/>
        <end position="699"/>
    </location>
</feature>
<dbReference type="AlphaFoldDB" id="A0A9P8PCP9"/>
<feature type="compositionally biased region" description="Basic and acidic residues" evidence="7">
    <location>
        <begin position="634"/>
        <end position="645"/>
    </location>
</feature>
<evidence type="ECO:0000259" key="8">
    <source>
        <dbReference type="Pfam" id="PF05285"/>
    </source>
</evidence>